<dbReference type="AlphaFoldDB" id="A0A0G4I6B9"/>
<feature type="compositionally biased region" description="Basic and acidic residues" evidence="1">
    <location>
        <begin position="550"/>
        <end position="567"/>
    </location>
</feature>
<sequence length="660" mass="72762">MCDFCPLGTFKSGKTCAECFAGFGGFPLFALLLAVIALVILCYFTVNHKEDARSHATTQVTVTFSILLNFVQQLAAVQKIQFRTTGIVHFVLSRFAYLDFDMEGIRRECFLPGASGFQIYMFTALLPLLPLCASALCYGVSQLLNRYIWSKIPPWDLNKTINTAGFFLSTIYVSICTLTLAPFLCIPHPKGHTTLELFPSVTCGSEEHSRMEILGAVAIVVYIFGFLSFLAIVSLGAPKWDQTHAGFGTRYNFMIGDCHPKVWWWPVMNLTKNLLIAAVPLMETDNGGIQIVLMMLVFHVFLVLHVCCWPWRDSVNNWVDLSATVVFLCLLTGMMAWTDHTAASNSVFTVMLPVLIGGQLCVSMAVIGIGLFRCSPGARRRERGTREDLKARLLSTVQKLNRQTDEAWASATADRNWLITLLSCPDSDIESIDRFLEICEAEFLDAPGDGQAPSPMNGRKRGTQAQAYFGVVADTFGVSSRKHVSGRRLKVSVAAAAKSVGASPTEYGERGKTGDGGVASLREEGEEGEADEGQELGDDEEIEDDDFEIASERTDREERGEGAERGGRFHLRRREGEGTGDDSVELGSPVAIRSRGPQESSILSIKSEELDNLDIAEEEEEEEDEWCVDMNSPLRGDRAAASSSSSSPKRVDGFFPSRYR</sequence>
<name>A0A0G4I6B9_9ALVE</name>
<dbReference type="EMBL" id="CDMZ01005279">
    <property type="protein sequence ID" value="CEM52521.1"/>
    <property type="molecule type" value="Genomic_DNA"/>
</dbReference>
<dbReference type="PhylomeDB" id="A0A0G4I6B9"/>
<feature type="transmembrane region" description="Helical" evidence="2">
    <location>
        <begin position="164"/>
        <end position="186"/>
    </location>
</feature>
<organism evidence="3">
    <name type="scientific">Chromera velia CCMP2878</name>
    <dbReference type="NCBI Taxonomy" id="1169474"/>
    <lineage>
        <taxon>Eukaryota</taxon>
        <taxon>Sar</taxon>
        <taxon>Alveolata</taxon>
        <taxon>Colpodellida</taxon>
        <taxon>Chromeraceae</taxon>
        <taxon>Chromera</taxon>
    </lineage>
</organism>
<evidence type="ECO:0000256" key="1">
    <source>
        <dbReference type="SAM" id="MobiDB-lite"/>
    </source>
</evidence>
<feature type="transmembrane region" description="Helical" evidence="2">
    <location>
        <begin position="350"/>
        <end position="372"/>
    </location>
</feature>
<protein>
    <recommendedName>
        <fullName evidence="4">TRP C-terminal domain-containing protein</fullName>
    </recommendedName>
</protein>
<gene>
    <name evidence="3" type="ORF">Cvel_11333</name>
</gene>
<feature type="compositionally biased region" description="Acidic residues" evidence="1">
    <location>
        <begin position="524"/>
        <end position="549"/>
    </location>
</feature>
<keyword evidence="2" id="KW-1133">Transmembrane helix</keyword>
<reference evidence="3" key="1">
    <citation type="submission" date="2014-11" db="EMBL/GenBank/DDBJ databases">
        <authorList>
            <person name="Otto D Thomas"/>
            <person name="Naeem Raeece"/>
        </authorList>
    </citation>
    <scope>NUCLEOTIDE SEQUENCE</scope>
</reference>
<dbReference type="PANTHER" id="PTHR11319">
    <property type="entry name" value="G PROTEIN-COUPLED RECEPTOR-RELATED"/>
    <property type="match status" value="1"/>
</dbReference>
<feature type="transmembrane region" description="Helical" evidence="2">
    <location>
        <begin position="20"/>
        <end position="44"/>
    </location>
</feature>
<evidence type="ECO:0008006" key="4">
    <source>
        <dbReference type="Google" id="ProtNLM"/>
    </source>
</evidence>
<dbReference type="PANTHER" id="PTHR11319:SF35">
    <property type="entry name" value="OUTER MEMBRANE PROTEIN PMPC-RELATED"/>
    <property type="match status" value="1"/>
</dbReference>
<feature type="compositionally biased region" description="Acidic residues" evidence="1">
    <location>
        <begin position="610"/>
        <end position="627"/>
    </location>
</feature>
<dbReference type="VEuPathDB" id="CryptoDB:Cvel_11333"/>
<evidence type="ECO:0000256" key="2">
    <source>
        <dbReference type="SAM" id="Phobius"/>
    </source>
</evidence>
<feature type="transmembrane region" description="Helical" evidence="2">
    <location>
        <begin position="119"/>
        <end position="144"/>
    </location>
</feature>
<feature type="transmembrane region" description="Helical" evidence="2">
    <location>
        <begin position="289"/>
        <end position="311"/>
    </location>
</feature>
<evidence type="ECO:0000313" key="3">
    <source>
        <dbReference type="EMBL" id="CEM52521.1"/>
    </source>
</evidence>
<feature type="region of interest" description="Disordered" evidence="1">
    <location>
        <begin position="498"/>
        <end position="660"/>
    </location>
</feature>
<keyword evidence="2" id="KW-0472">Membrane</keyword>
<keyword evidence="2" id="KW-0812">Transmembrane</keyword>
<proteinExistence type="predicted"/>
<accession>A0A0G4I6B9</accession>
<feature type="transmembrane region" description="Helical" evidence="2">
    <location>
        <begin position="318"/>
        <end position="338"/>
    </location>
</feature>
<feature type="transmembrane region" description="Helical" evidence="2">
    <location>
        <begin position="213"/>
        <end position="237"/>
    </location>
</feature>